<keyword evidence="3" id="KW-1185">Reference proteome</keyword>
<reference evidence="2" key="1">
    <citation type="journal article" date="2021" name="Nat. Commun.">
        <title>Genetic determinants of endophytism in the Arabidopsis root mycobiome.</title>
        <authorList>
            <person name="Mesny F."/>
            <person name="Miyauchi S."/>
            <person name="Thiergart T."/>
            <person name="Pickel B."/>
            <person name="Atanasova L."/>
            <person name="Karlsson M."/>
            <person name="Huettel B."/>
            <person name="Barry K.W."/>
            <person name="Haridas S."/>
            <person name="Chen C."/>
            <person name="Bauer D."/>
            <person name="Andreopoulos W."/>
            <person name="Pangilinan J."/>
            <person name="LaButti K."/>
            <person name="Riley R."/>
            <person name="Lipzen A."/>
            <person name="Clum A."/>
            <person name="Drula E."/>
            <person name="Henrissat B."/>
            <person name="Kohler A."/>
            <person name="Grigoriev I.V."/>
            <person name="Martin F.M."/>
            <person name="Hacquard S."/>
        </authorList>
    </citation>
    <scope>NUCLEOTIDE SEQUENCE</scope>
    <source>
        <strain evidence="2">MPI-SDFR-AT-0120</strain>
    </source>
</reference>
<feature type="domain" description="NAD-dependent epimerase/dehydratase" evidence="1">
    <location>
        <begin position="6"/>
        <end position="242"/>
    </location>
</feature>
<sequence length="357" mass="38847">MSSPKILLTGATGFIGGTVLAALLDHPVLKDAVITLLLRGKSHANTLEATYGSRVNTVIYEDIDDAATTTTAASKVDMVINAGPGFHLGAPEALIRGLAQRKSETGRDVWMIHTSGTSNVAERFISKIHLYEHPDLELDDANDDVYAYEKKLEEERKYQQRIVELRVVELGLELGVKTVSIQSPIIFGKGRGLFNQSSITIPASVRSALKHGHMVLIEDGRGIWGHVHVADLAELYAIVAVKLLEKADVPTGKKGIIFSANGEHTWKSLAQKAADALVSEGRLNTAVLKSVKLSEGPKYLSFEGFESNEEMVEMGFASNAMTISTVGRTLGWNPKRGEEAWNKGFEDDVKAVLAERK</sequence>
<protein>
    <submittedName>
        <fullName evidence="2">NAD dependent epimerase/dehydratase family protein-like protein</fullName>
    </submittedName>
</protein>
<evidence type="ECO:0000313" key="2">
    <source>
        <dbReference type="EMBL" id="KAH7089664.1"/>
    </source>
</evidence>
<dbReference type="GO" id="GO:0004029">
    <property type="term" value="F:aldehyde dehydrogenase (NAD+) activity"/>
    <property type="evidence" value="ECO:0007669"/>
    <property type="project" value="TreeGrafter"/>
</dbReference>
<dbReference type="InterPro" id="IPR036291">
    <property type="entry name" value="NAD(P)-bd_dom_sf"/>
</dbReference>
<dbReference type="AlphaFoldDB" id="A0A8K0RBE7"/>
<dbReference type="GO" id="GO:0005737">
    <property type="term" value="C:cytoplasm"/>
    <property type="evidence" value="ECO:0007669"/>
    <property type="project" value="TreeGrafter"/>
</dbReference>
<dbReference type="Proteomes" id="UP000813461">
    <property type="component" value="Unassembled WGS sequence"/>
</dbReference>
<dbReference type="OrthoDB" id="10262413at2759"/>
<evidence type="ECO:0000259" key="1">
    <source>
        <dbReference type="Pfam" id="PF01370"/>
    </source>
</evidence>
<proteinExistence type="predicted"/>
<dbReference type="PANTHER" id="PTHR48079">
    <property type="entry name" value="PROTEIN YEEZ"/>
    <property type="match status" value="1"/>
</dbReference>
<dbReference type="InterPro" id="IPR051783">
    <property type="entry name" value="NAD(P)-dependent_oxidoreduct"/>
</dbReference>
<evidence type="ECO:0000313" key="3">
    <source>
        <dbReference type="Proteomes" id="UP000813461"/>
    </source>
</evidence>
<dbReference type="PANTHER" id="PTHR48079:SF6">
    <property type="entry name" value="NAD(P)-BINDING DOMAIN-CONTAINING PROTEIN-RELATED"/>
    <property type="match status" value="1"/>
</dbReference>
<dbReference type="SUPFAM" id="SSF51735">
    <property type="entry name" value="NAD(P)-binding Rossmann-fold domains"/>
    <property type="match status" value="1"/>
</dbReference>
<dbReference type="Pfam" id="PF01370">
    <property type="entry name" value="Epimerase"/>
    <property type="match status" value="1"/>
</dbReference>
<accession>A0A8K0RBE7</accession>
<gene>
    <name evidence="2" type="ORF">FB567DRAFT_618910</name>
</gene>
<dbReference type="InterPro" id="IPR001509">
    <property type="entry name" value="Epimerase_deHydtase"/>
</dbReference>
<dbReference type="EMBL" id="JAGMVJ010000006">
    <property type="protein sequence ID" value="KAH7089664.1"/>
    <property type="molecule type" value="Genomic_DNA"/>
</dbReference>
<organism evidence="2 3">
    <name type="scientific">Paraphoma chrysanthemicola</name>
    <dbReference type="NCBI Taxonomy" id="798071"/>
    <lineage>
        <taxon>Eukaryota</taxon>
        <taxon>Fungi</taxon>
        <taxon>Dikarya</taxon>
        <taxon>Ascomycota</taxon>
        <taxon>Pezizomycotina</taxon>
        <taxon>Dothideomycetes</taxon>
        <taxon>Pleosporomycetidae</taxon>
        <taxon>Pleosporales</taxon>
        <taxon>Pleosporineae</taxon>
        <taxon>Phaeosphaeriaceae</taxon>
        <taxon>Paraphoma</taxon>
    </lineage>
</organism>
<name>A0A8K0RBE7_9PLEO</name>
<dbReference type="Gene3D" id="3.40.50.720">
    <property type="entry name" value="NAD(P)-binding Rossmann-like Domain"/>
    <property type="match status" value="1"/>
</dbReference>
<comment type="caution">
    <text evidence="2">The sequence shown here is derived from an EMBL/GenBank/DDBJ whole genome shotgun (WGS) entry which is preliminary data.</text>
</comment>